<dbReference type="Ensembl" id="ENSLOCT00000001446.1">
    <property type="protein sequence ID" value="ENSLOCP00000001441.1"/>
    <property type="gene ID" value="ENSLOCG00000001269.1"/>
</dbReference>
<organism evidence="2 3">
    <name type="scientific">Lepisosteus oculatus</name>
    <name type="common">Spotted gar</name>
    <dbReference type="NCBI Taxonomy" id="7918"/>
    <lineage>
        <taxon>Eukaryota</taxon>
        <taxon>Metazoa</taxon>
        <taxon>Chordata</taxon>
        <taxon>Craniata</taxon>
        <taxon>Vertebrata</taxon>
        <taxon>Euteleostomi</taxon>
        <taxon>Actinopterygii</taxon>
        <taxon>Neopterygii</taxon>
        <taxon>Holostei</taxon>
        <taxon>Semionotiformes</taxon>
        <taxon>Lepisosteidae</taxon>
        <taxon>Lepisosteus</taxon>
    </lineage>
</organism>
<evidence type="ECO:0000313" key="3">
    <source>
        <dbReference type="Proteomes" id="UP000018468"/>
    </source>
</evidence>
<dbReference type="PANTHER" id="PTHR47027:SF26">
    <property type="entry name" value="REVERSE TRANSCRIPTASE DOMAIN-CONTAINING PROTEIN"/>
    <property type="match status" value="1"/>
</dbReference>
<dbReference type="HOGENOM" id="CLU_000680_32_6_1"/>
<dbReference type="InterPro" id="IPR000477">
    <property type="entry name" value="RT_dom"/>
</dbReference>
<dbReference type="GeneTree" id="ENSGT00940000162286"/>
<sequence>TRRLLDDGEIADVFPVTNGVKQECVLAPALFSMMFSAMQLDAFRNSEEGTHIRYRTVKEMVIGDFLFVDDCTLNAASEQDMQASMDRSYAACNNFGLTISTQKDRSLPPGKPHQKPCITAKGLTLNALDSFTYLGRNLSRHVNIDEEINCRIAKASSRLQANFWECTSISLNTKLKVYQAIVLPMLLYACKRWTIYSRHVRQLNHVHMTCLRKVLKIRWHDKIPDTRVWTGTGQHNIHTLLQKTRARWAGHVLHMDNE</sequence>
<protein>
    <recommendedName>
        <fullName evidence="1">Reverse transcriptase domain-containing protein</fullName>
    </recommendedName>
</protein>
<dbReference type="Proteomes" id="UP000018468">
    <property type="component" value="Unassembled WGS sequence"/>
</dbReference>
<dbReference type="OMA" id="WECTSIS"/>
<reference evidence="2" key="2">
    <citation type="submission" date="2025-08" db="UniProtKB">
        <authorList>
            <consortium name="Ensembl"/>
        </authorList>
    </citation>
    <scope>IDENTIFICATION</scope>
</reference>
<accession>W5LZ84</accession>
<dbReference type="Bgee" id="ENSLOCG00000001269">
    <property type="expression patterns" value="Expressed in camera-type eye and 3 other cell types or tissues"/>
</dbReference>
<reference evidence="2" key="3">
    <citation type="submission" date="2025-09" db="UniProtKB">
        <authorList>
            <consortium name="Ensembl"/>
        </authorList>
    </citation>
    <scope>IDENTIFICATION</scope>
</reference>
<dbReference type="PROSITE" id="PS50878">
    <property type="entry name" value="RT_POL"/>
    <property type="match status" value="1"/>
</dbReference>
<evidence type="ECO:0000313" key="2">
    <source>
        <dbReference type="Ensembl" id="ENSLOCP00000001441.1"/>
    </source>
</evidence>
<dbReference type="InParanoid" id="W5LZ84"/>
<dbReference type="PANTHER" id="PTHR47027">
    <property type="entry name" value="REVERSE TRANSCRIPTASE DOMAIN-CONTAINING PROTEIN"/>
    <property type="match status" value="1"/>
</dbReference>
<reference evidence="3" key="1">
    <citation type="submission" date="2011-12" db="EMBL/GenBank/DDBJ databases">
        <title>The Draft Genome of Lepisosteus oculatus.</title>
        <authorList>
            <consortium name="The Broad Institute Genome Assembly &amp; Analysis Group"/>
            <consortium name="Computational R&amp;D Group"/>
            <consortium name="and Sequencing Platform"/>
            <person name="Di Palma F."/>
            <person name="Alfoldi J."/>
            <person name="Johnson J."/>
            <person name="Berlin A."/>
            <person name="Gnerre S."/>
            <person name="Jaffe D."/>
            <person name="MacCallum I."/>
            <person name="Young S."/>
            <person name="Walker B.J."/>
            <person name="Lander E.S."/>
            <person name="Lindblad-Toh K."/>
        </authorList>
    </citation>
    <scope>NUCLEOTIDE SEQUENCE [LARGE SCALE GENOMIC DNA]</scope>
</reference>
<dbReference type="STRING" id="7918.ENSLOCP00000001441"/>
<dbReference type="AlphaFoldDB" id="W5LZ84"/>
<feature type="domain" description="Reverse transcriptase" evidence="1">
    <location>
        <begin position="1"/>
        <end position="138"/>
    </location>
</feature>
<keyword evidence="3" id="KW-1185">Reference proteome</keyword>
<dbReference type="eggNOG" id="KOG1075">
    <property type="taxonomic scope" value="Eukaryota"/>
</dbReference>
<name>W5LZ84_LEPOC</name>
<evidence type="ECO:0000259" key="1">
    <source>
        <dbReference type="PROSITE" id="PS50878"/>
    </source>
</evidence>
<proteinExistence type="predicted"/>